<evidence type="ECO:0000256" key="2">
    <source>
        <dbReference type="ARBA" id="ARBA00022448"/>
    </source>
</evidence>
<feature type="transmembrane region" description="Helical" evidence="7">
    <location>
        <begin position="82"/>
        <end position="102"/>
    </location>
</feature>
<dbReference type="Proteomes" id="UP000247772">
    <property type="component" value="Unassembled WGS sequence"/>
</dbReference>
<gene>
    <name evidence="9" type="ORF">C7410_13220</name>
</gene>
<keyword evidence="3" id="KW-1003">Cell membrane</keyword>
<dbReference type="CDD" id="cd06261">
    <property type="entry name" value="TM_PBP2"/>
    <property type="match status" value="1"/>
</dbReference>
<evidence type="ECO:0000259" key="8">
    <source>
        <dbReference type="PROSITE" id="PS50928"/>
    </source>
</evidence>
<dbReference type="PROSITE" id="PS50928">
    <property type="entry name" value="ABC_TM1"/>
    <property type="match status" value="1"/>
</dbReference>
<feature type="domain" description="ABC transmembrane type-1" evidence="8">
    <location>
        <begin position="75"/>
        <end position="255"/>
    </location>
</feature>
<dbReference type="Gene3D" id="1.10.3720.10">
    <property type="entry name" value="MetI-like"/>
    <property type="match status" value="1"/>
</dbReference>
<dbReference type="InterPro" id="IPR000515">
    <property type="entry name" value="MetI-like"/>
</dbReference>
<evidence type="ECO:0000256" key="5">
    <source>
        <dbReference type="ARBA" id="ARBA00022989"/>
    </source>
</evidence>
<proteinExistence type="inferred from homology"/>
<feature type="transmembrane region" description="Helical" evidence="7">
    <location>
        <begin position="236"/>
        <end position="259"/>
    </location>
</feature>
<evidence type="ECO:0000313" key="10">
    <source>
        <dbReference type="Proteomes" id="UP000247772"/>
    </source>
</evidence>
<dbReference type="PANTHER" id="PTHR30151:SF0">
    <property type="entry name" value="ABC TRANSPORTER PERMEASE PROTEIN MJ0413-RELATED"/>
    <property type="match status" value="1"/>
</dbReference>
<reference evidence="9 10" key="1">
    <citation type="submission" date="2018-06" db="EMBL/GenBank/DDBJ databases">
        <title>Genomic Encyclopedia of Type Strains, Phase IV (KMG-V): Genome sequencing to study the core and pangenomes of soil and plant-associated prokaryotes.</title>
        <authorList>
            <person name="Whitman W."/>
        </authorList>
    </citation>
    <scope>NUCLEOTIDE SEQUENCE [LARGE SCALE GENOMIC DNA]</scope>
    <source>
        <strain evidence="9 10">SRCL-318</strain>
    </source>
</reference>
<protein>
    <submittedName>
        <fullName evidence="9">NitT/TauT family transport system permease protein</fullName>
    </submittedName>
</protein>
<feature type="transmembrane region" description="Helical" evidence="7">
    <location>
        <begin position="141"/>
        <end position="160"/>
    </location>
</feature>
<dbReference type="AlphaFoldDB" id="A0A2V4UDZ9"/>
<keyword evidence="5 7" id="KW-1133">Transmembrane helix</keyword>
<dbReference type="EMBL" id="QJSQ01000032">
    <property type="protein sequence ID" value="PYE15708.1"/>
    <property type="molecule type" value="Genomic_DNA"/>
</dbReference>
<keyword evidence="6 7" id="KW-0472">Membrane</keyword>
<name>A0A2V4UDZ9_9BURK</name>
<dbReference type="RefSeq" id="WP_110857180.1">
    <property type="nucleotide sequence ID" value="NZ_QJSQ01000032.1"/>
</dbReference>
<evidence type="ECO:0000256" key="6">
    <source>
        <dbReference type="ARBA" id="ARBA00023136"/>
    </source>
</evidence>
<keyword evidence="2 7" id="KW-0813">Transport</keyword>
<comment type="caution">
    <text evidence="9">The sequence shown here is derived from an EMBL/GenBank/DDBJ whole genome shotgun (WGS) entry which is preliminary data.</text>
</comment>
<evidence type="ECO:0000256" key="4">
    <source>
        <dbReference type="ARBA" id="ARBA00022692"/>
    </source>
</evidence>
<evidence type="ECO:0000256" key="1">
    <source>
        <dbReference type="ARBA" id="ARBA00004651"/>
    </source>
</evidence>
<dbReference type="SUPFAM" id="SSF161098">
    <property type="entry name" value="MetI-like"/>
    <property type="match status" value="1"/>
</dbReference>
<dbReference type="Pfam" id="PF00528">
    <property type="entry name" value="BPD_transp_1"/>
    <property type="match status" value="1"/>
</dbReference>
<evidence type="ECO:0000256" key="7">
    <source>
        <dbReference type="RuleBase" id="RU363032"/>
    </source>
</evidence>
<feature type="transmembrane region" description="Helical" evidence="7">
    <location>
        <begin position="181"/>
        <end position="198"/>
    </location>
</feature>
<organism evidence="9 10">
    <name type="scientific">Paraburkholderia silvatlantica</name>
    <dbReference type="NCBI Taxonomy" id="321895"/>
    <lineage>
        <taxon>Bacteria</taxon>
        <taxon>Pseudomonadati</taxon>
        <taxon>Pseudomonadota</taxon>
        <taxon>Betaproteobacteria</taxon>
        <taxon>Burkholderiales</taxon>
        <taxon>Burkholderiaceae</taxon>
        <taxon>Paraburkholderia</taxon>
    </lineage>
</organism>
<sequence length="267" mass="28831">MKRDDNRPTQPRWLPAATGLLSIGSVLALWEWAGHDTNSALASILPPPSQFLATIAQSGFRIGLGSQAESVYASVASTFARVFAGMALAFIAAILTGALLSLSRFATWSLGPILRLLAPIAPIAWIPTAIVVFGIGNTTAVFIVFMGVYFVLTLATLAEIERVPPEFLTVSGNLGANAMQRWLWVILPAILPGVFTLLRTNFIAAWMAVLVAEMVGLRDGLGAIIMMGRNLFNNDLIMFGMVVIGLSGFVVDRLLGLIAHRILWWRL</sequence>
<comment type="subcellular location">
    <subcellularLocation>
        <location evidence="1 7">Cell membrane</location>
        <topology evidence="1 7">Multi-pass membrane protein</topology>
    </subcellularLocation>
</comment>
<evidence type="ECO:0000313" key="9">
    <source>
        <dbReference type="EMBL" id="PYE15708.1"/>
    </source>
</evidence>
<comment type="similarity">
    <text evidence="7">Belongs to the binding-protein-dependent transport system permease family.</text>
</comment>
<dbReference type="OrthoDB" id="7274389at2"/>
<accession>A0A2V4UDZ9</accession>
<dbReference type="InterPro" id="IPR035906">
    <property type="entry name" value="MetI-like_sf"/>
</dbReference>
<dbReference type="PANTHER" id="PTHR30151">
    <property type="entry name" value="ALKANE SULFONATE ABC TRANSPORTER-RELATED, MEMBRANE SUBUNIT"/>
    <property type="match status" value="1"/>
</dbReference>
<dbReference type="GO" id="GO:0005886">
    <property type="term" value="C:plasma membrane"/>
    <property type="evidence" value="ECO:0007669"/>
    <property type="project" value="UniProtKB-SubCell"/>
</dbReference>
<keyword evidence="4 7" id="KW-0812">Transmembrane</keyword>
<dbReference type="GO" id="GO:0055085">
    <property type="term" value="P:transmembrane transport"/>
    <property type="evidence" value="ECO:0007669"/>
    <property type="project" value="InterPro"/>
</dbReference>
<feature type="transmembrane region" description="Helical" evidence="7">
    <location>
        <begin position="12"/>
        <end position="30"/>
    </location>
</feature>
<evidence type="ECO:0000256" key="3">
    <source>
        <dbReference type="ARBA" id="ARBA00022475"/>
    </source>
</evidence>
<feature type="transmembrane region" description="Helical" evidence="7">
    <location>
        <begin position="114"/>
        <end position="135"/>
    </location>
</feature>